<sequence length="342" mass="36486">MTANRRQSPLSSNRVLGAEGLQVSTLGLGCMGLSGCYGPVDEREAVATIRQAIDWGVTFLDTSDVYGPFTNEQAVGTAIAGRRDEVVVATKFGLRTSAEGDFVIDGRPEYVHEACNASLRRLGVDYVDVYYQHRPDPRVPIEETVGAMAELVAAGKVRFLGLSEAGPNTLRRASVVHPISVLQTEWSLWARDIETVVLPVARELGIGIVAYSPLGRGFLTGAVSPVERLASGDFRKNHPRFAGANGRQNAALLRALQDFAAEVGSRPAQLALAWVMSRGSDTVPIPGTTSSKHLLENVAASQLELSAGDLARLEAAIPVEMVAGERSPGGAIHMETPFENAN</sequence>
<organism evidence="3 4">
    <name type="scientific">Rhodococcus opacus RKJ300 = JCM 13270</name>
    <dbReference type="NCBI Taxonomy" id="1165867"/>
    <lineage>
        <taxon>Bacteria</taxon>
        <taxon>Bacillati</taxon>
        <taxon>Actinomycetota</taxon>
        <taxon>Actinomycetes</taxon>
        <taxon>Mycobacteriales</taxon>
        <taxon>Nocardiaceae</taxon>
        <taxon>Rhodococcus</taxon>
    </lineage>
</organism>
<dbReference type="AlphaFoldDB" id="I0WM09"/>
<dbReference type="RefSeq" id="WP_007299316.1">
    <property type="nucleotide sequence ID" value="NZ_AJJH01000135.1"/>
</dbReference>
<reference evidence="3 4" key="1">
    <citation type="journal article" date="2012" name="J. Bacteriol.">
        <title>Draft genome sequence of the nitrophenol-degrading actinomycete Rhodococcus imtechensis RKJ300.</title>
        <authorList>
            <person name="Vikram S."/>
            <person name="Kumar S."/>
            <person name="Subramanian S."/>
            <person name="Raghava G.P."/>
        </authorList>
    </citation>
    <scope>NUCLEOTIDE SEQUENCE [LARGE SCALE GENOMIC DNA]</scope>
    <source>
        <strain evidence="3 4">RKJ300</strain>
    </source>
</reference>
<dbReference type="GO" id="GO:0016491">
    <property type="term" value="F:oxidoreductase activity"/>
    <property type="evidence" value="ECO:0007669"/>
    <property type="project" value="UniProtKB-KW"/>
</dbReference>
<evidence type="ECO:0000256" key="1">
    <source>
        <dbReference type="ARBA" id="ARBA00023002"/>
    </source>
</evidence>
<dbReference type="CDD" id="cd19076">
    <property type="entry name" value="AKR_AKR13A_13D"/>
    <property type="match status" value="1"/>
</dbReference>
<comment type="caution">
    <text evidence="3">The sequence shown here is derived from an EMBL/GenBank/DDBJ whole genome shotgun (WGS) entry which is preliminary data.</text>
</comment>
<dbReference type="PANTHER" id="PTHR43625:SF40">
    <property type="entry name" value="ALDO-KETO REDUCTASE YAKC [NADP(+)]"/>
    <property type="match status" value="1"/>
</dbReference>
<keyword evidence="1" id="KW-0560">Oxidoreductase</keyword>
<dbReference type="Gene3D" id="3.20.20.100">
    <property type="entry name" value="NADP-dependent oxidoreductase domain"/>
    <property type="match status" value="1"/>
</dbReference>
<dbReference type="InterPro" id="IPR036812">
    <property type="entry name" value="NAD(P)_OxRdtase_dom_sf"/>
</dbReference>
<feature type="domain" description="NADP-dependent oxidoreductase" evidence="2">
    <location>
        <begin position="26"/>
        <end position="316"/>
    </location>
</feature>
<dbReference type="SUPFAM" id="SSF51430">
    <property type="entry name" value="NAD(P)-linked oxidoreductase"/>
    <property type="match status" value="1"/>
</dbReference>
<dbReference type="Proteomes" id="UP000006447">
    <property type="component" value="Unassembled WGS sequence"/>
</dbReference>
<dbReference type="InterPro" id="IPR023210">
    <property type="entry name" value="NADP_OxRdtase_dom"/>
</dbReference>
<dbReference type="EMBL" id="AJJH01000135">
    <property type="protein sequence ID" value="EID77425.1"/>
    <property type="molecule type" value="Genomic_DNA"/>
</dbReference>
<evidence type="ECO:0000259" key="2">
    <source>
        <dbReference type="Pfam" id="PF00248"/>
    </source>
</evidence>
<gene>
    <name evidence="3" type="ORF">W59_23785</name>
</gene>
<name>I0WM09_RHOOP</name>
<dbReference type="Pfam" id="PF00248">
    <property type="entry name" value="Aldo_ket_red"/>
    <property type="match status" value="1"/>
</dbReference>
<dbReference type="PANTHER" id="PTHR43625">
    <property type="entry name" value="AFLATOXIN B1 ALDEHYDE REDUCTASE"/>
    <property type="match status" value="1"/>
</dbReference>
<evidence type="ECO:0000313" key="4">
    <source>
        <dbReference type="Proteomes" id="UP000006447"/>
    </source>
</evidence>
<dbReference type="InterPro" id="IPR050791">
    <property type="entry name" value="Aldo-Keto_reductase"/>
</dbReference>
<proteinExistence type="predicted"/>
<dbReference type="PROSITE" id="PS51257">
    <property type="entry name" value="PROKAR_LIPOPROTEIN"/>
    <property type="match status" value="1"/>
</dbReference>
<evidence type="ECO:0000313" key="3">
    <source>
        <dbReference type="EMBL" id="EID77425.1"/>
    </source>
</evidence>
<accession>I0WM09</accession>
<dbReference type="GO" id="GO:0005737">
    <property type="term" value="C:cytoplasm"/>
    <property type="evidence" value="ECO:0007669"/>
    <property type="project" value="TreeGrafter"/>
</dbReference>
<protein>
    <submittedName>
        <fullName evidence="3">Aldo/keto reductase</fullName>
    </submittedName>
</protein>